<dbReference type="EMBL" id="BAAAYU010000001">
    <property type="protein sequence ID" value="GAA3629482.1"/>
    <property type="molecule type" value="Genomic_DNA"/>
</dbReference>
<protein>
    <recommendedName>
        <fullName evidence="5">Collagen triple helix repeat protein</fullName>
    </recommendedName>
</protein>
<dbReference type="RefSeq" id="WP_344736813.1">
    <property type="nucleotide sequence ID" value="NZ_BAAAYU010000001.1"/>
</dbReference>
<evidence type="ECO:0008006" key="5">
    <source>
        <dbReference type="Google" id="ProtNLM"/>
    </source>
</evidence>
<keyword evidence="2" id="KW-0812">Transmembrane</keyword>
<name>A0ABP7ACP3_9MICO</name>
<feature type="region of interest" description="Disordered" evidence="1">
    <location>
        <begin position="130"/>
        <end position="152"/>
    </location>
</feature>
<sequence>MTEQTSPTAPQSPSNGVTRGMLIWFGVGIVVLSFVAAFLGAWLGRDAGADAADSPTPTSTPTASVAPDYEAILDEILPAGAAVRAGTGAPEPGKGYEGEAYIDILTSDVYLFRDGDWTWVANIRTAAAENLTGEAGPEGPSGPTGEPGAPGTQLLLGLGAPDGDTCEADGDVYIDTEDLVFYECSGGEWMLFGPTPTPTPSPTS</sequence>
<organism evidence="3 4">
    <name type="scientific">Microbacterium awajiense</name>
    <dbReference type="NCBI Taxonomy" id="415214"/>
    <lineage>
        <taxon>Bacteria</taxon>
        <taxon>Bacillati</taxon>
        <taxon>Actinomycetota</taxon>
        <taxon>Actinomycetes</taxon>
        <taxon>Micrococcales</taxon>
        <taxon>Microbacteriaceae</taxon>
        <taxon>Microbacterium</taxon>
    </lineage>
</organism>
<keyword evidence="4" id="KW-1185">Reference proteome</keyword>
<keyword evidence="2" id="KW-1133">Transmembrane helix</keyword>
<feature type="compositionally biased region" description="Low complexity" evidence="1">
    <location>
        <begin position="132"/>
        <end position="152"/>
    </location>
</feature>
<evidence type="ECO:0000256" key="2">
    <source>
        <dbReference type="SAM" id="Phobius"/>
    </source>
</evidence>
<evidence type="ECO:0000256" key="1">
    <source>
        <dbReference type="SAM" id="MobiDB-lite"/>
    </source>
</evidence>
<evidence type="ECO:0000313" key="3">
    <source>
        <dbReference type="EMBL" id="GAA3629482.1"/>
    </source>
</evidence>
<gene>
    <name evidence="3" type="ORF">GCM10022200_10170</name>
</gene>
<feature type="transmembrane region" description="Helical" evidence="2">
    <location>
        <begin position="22"/>
        <end position="43"/>
    </location>
</feature>
<evidence type="ECO:0000313" key="4">
    <source>
        <dbReference type="Proteomes" id="UP001501697"/>
    </source>
</evidence>
<comment type="caution">
    <text evidence="3">The sequence shown here is derived from an EMBL/GenBank/DDBJ whole genome shotgun (WGS) entry which is preliminary data.</text>
</comment>
<dbReference type="Proteomes" id="UP001501697">
    <property type="component" value="Unassembled WGS sequence"/>
</dbReference>
<proteinExistence type="predicted"/>
<keyword evidence="2" id="KW-0472">Membrane</keyword>
<accession>A0ABP7ACP3</accession>
<reference evidence="4" key="1">
    <citation type="journal article" date="2019" name="Int. J. Syst. Evol. Microbiol.">
        <title>The Global Catalogue of Microorganisms (GCM) 10K type strain sequencing project: providing services to taxonomists for standard genome sequencing and annotation.</title>
        <authorList>
            <consortium name="The Broad Institute Genomics Platform"/>
            <consortium name="The Broad Institute Genome Sequencing Center for Infectious Disease"/>
            <person name="Wu L."/>
            <person name="Ma J."/>
        </authorList>
    </citation>
    <scope>NUCLEOTIDE SEQUENCE [LARGE SCALE GENOMIC DNA]</scope>
    <source>
        <strain evidence="4">JCM 16544</strain>
    </source>
</reference>